<dbReference type="OrthoDB" id="7030035at2"/>
<keyword evidence="3" id="KW-1185">Reference proteome</keyword>
<evidence type="ECO:0000313" key="2">
    <source>
        <dbReference type="EMBL" id="SDR92757.1"/>
    </source>
</evidence>
<dbReference type="RefSeq" id="WP_090272120.1">
    <property type="nucleotide sequence ID" value="NZ_LT629748.1"/>
</dbReference>
<dbReference type="STRING" id="797277.SAMN05216198_0783"/>
<dbReference type="PROSITE" id="PS51257">
    <property type="entry name" value="PROKAR_LIPOPROTEIN"/>
    <property type="match status" value="1"/>
</dbReference>
<protein>
    <submittedName>
        <fullName evidence="2">Uncharacterized protein</fullName>
    </submittedName>
</protein>
<sequence>MRLTYLCVPLFTLLLAGCGDDEEPTFPETNTAPQTEEYGTPTDPTNDPMDPNNTTAEPPADSGTGLGTEYGTDSGEVTDPATGAGSGTTQ</sequence>
<organism evidence="2 3">
    <name type="scientific">Halopseudomonas litoralis</name>
    <dbReference type="NCBI Taxonomy" id="797277"/>
    <lineage>
        <taxon>Bacteria</taxon>
        <taxon>Pseudomonadati</taxon>
        <taxon>Pseudomonadota</taxon>
        <taxon>Gammaproteobacteria</taxon>
        <taxon>Pseudomonadales</taxon>
        <taxon>Pseudomonadaceae</taxon>
        <taxon>Halopseudomonas</taxon>
    </lineage>
</organism>
<accession>A0A1H1N1E6</accession>
<dbReference type="EMBL" id="LT629748">
    <property type="protein sequence ID" value="SDR92757.1"/>
    <property type="molecule type" value="Genomic_DNA"/>
</dbReference>
<feature type="region of interest" description="Disordered" evidence="1">
    <location>
        <begin position="18"/>
        <end position="90"/>
    </location>
</feature>
<gene>
    <name evidence="2" type="ORF">SAMN05216198_0783</name>
</gene>
<evidence type="ECO:0000313" key="3">
    <source>
        <dbReference type="Proteomes" id="UP000243426"/>
    </source>
</evidence>
<feature type="compositionally biased region" description="Low complexity" evidence="1">
    <location>
        <begin position="40"/>
        <end position="55"/>
    </location>
</feature>
<proteinExistence type="predicted"/>
<evidence type="ECO:0000256" key="1">
    <source>
        <dbReference type="SAM" id="MobiDB-lite"/>
    </source>
</evidence>
<name>A0A1H1N1E6_9GAMM</name>
<dbReference type="AlphaFoldDB" id="A0A1H1N1E6"/>
<dbReference type="Proteomes" id="UP000243426">
    <property type="component" value="Chromosome I"/>
</dbReference>
<reference evidence="3" key="1">
    <citation type="submission" date="2016-10" db="EMBL/GenBank/DDBJ databases">
        <authorList>
            <person name="Varghese N."/>
            <person name="Submissions S."/>
        </authorList>
    </citation>
    <scope>NUCLEOTIDE SEQUENCE [LARGE SCALE GENOMIC DNA]</scope>
    <source>
        <strain evidence="3">2SM5</strain>
    </source>
</reference>